<evidence type="ECO:0000313" key="3">
    <source>
        <dbReference type="Proteomes" id="UP000507470"/>
    </source>
</evidence>
<sequence>MEIDKSELTELLIPINTSREDCIVFEKVEKCTYTSGKSPFSMALCLEDDNDDDDDDEEEEEKIIYVHPSINELASKLGVASVTKRFIYTQNTGVLAWGQEEKLTTRISGLLDSYTDGLAVPKELVQNADDAGATKVCFLYDERENLEWRNGLFDQGMAECQGPAIWVYNDAIFEEKDFKNIIELGGKTKILDTEKIGKFGLGFCSVYNVTDVPSFVSKNTLVILDPHLHHLGEAAIGTNPGLRVPLTKSYRKNLSNQFKPYNGIFGCNLEPNNKDEYNKTLFRLPLRTQKQASESEIKDLQYTKREVVELLQKFLDSAANLLLFTQNVKEICVYHLNSKSQNPNEDMKLLFQAWKENTEKSAEETEFNILKKVTSAMKGEQPSEIIFPVQIIEIGIEVSSEAHEISKEFHTSRDITSWIISWGTGNKTFELANKLKQQGAIPVGSVAVPIRRDGKN</sequence>
<dbReference type="SUPFAM" id="SSF55874">
    <property type="entry name" value="ATPase domain of HSP90 chaperone/DNA topoisomerase II/histidine kinase"/>
    <property type="match status" value="1"/>
</dbReference>
<dbReference type="InterPro" id="IPR058210">
    <property type="entry name" value="SACS/Nov_dom"/>
</dbReference>
<dbReference type="Proteomes" id="UP000507470">
    <property type="component" value="Unassembled WGS sequence"/>
</dbReference>
<dbReference type="EMBL" id="CACVKT020007607">
    <property type="protein sequence ID" value="CAC5408787.1"/>
    <property type="molecule type" value="Genomic_DNA"/>
</dbReference>
<dbReference type="Gene3D" id="3.30.565.10">
    <property type="entry name" value="Histidine kinase-like ATPase, C-terminal domain"/>
    <property type="match status" value="1"/>
</dbReference>
<dbReference type="PANTHER" id="PTHR15600:SF42">
    <property type="entry name" value="SACSIN"/>
    <property type="match status" value="1"/>
</dbReference>
<organism evidence="2 3">
    <name type="scientific">Mytilus coruscus</name>
    <name type="common">Sea mussel</name>
    <dbReference type="NCBI Taxonomy" id="42192"/>
    <lineage>
        <taxon>Eukaryota</taxon>
        <taxon>Metazoa</taxon>
        <taxon>Spiralia</taxon>
        <taxon>Lophotrochozoa</taxon>
        <taxon>Mollusca</taxon>
        <taxon>Bivalvia</taxon>
        <taxon>Autobranchia</taxon>
        <taxon>Pteriomorphia</taxon>
        <taxon>Mytilida</taxon>
        <taxon>Mytiloidea</taxon>
        <taxon>Mytilidae</taxon>
        <taxon>Mytilinae</taxon>
        <taxon>Mytilus</taxon>
    </lineage>
</organism>
<dbReference type="OrthoDB" id="5963011at2759"/>
<dbReference type="Pfam" id="PF25794">
    <property type="entry name" value="SACS"/>
    <property type="match status" value="1"/>
</dbReference>
<protein>
    <recommendedName>
        <fullName evidence="1">Sacsin/Nov domain-containing protein</fullName>
    </recommendedName>
</protein>
<dbReference type="PANTHER" id="PTHR15600">
    <property type="entry name" value="SACSIN"/>
    <property type="match status" value="1"/>
</dbReference>
<dbReference type="AlphaFoldDB" id="A0A6J8DM25"/>
<accession>A0A6J8DM25</accession>
<evidence type="ECO:0000259" key="1">
    <source>
        <dbReference type="Pfam" id="PF25794"/>
    </source>
</evidence>
<proteinExistence type="predicted"/>
<dbReference type="InterPro" id="IPR052972">
    <property type="entry name" value="Sacsin_chaperone_reg"/>
</dbReference>
<feature type="domain" description="Sacsin/Nov" evidence="1">
    <location>
        <begin position="101"/>
        <end position="347"/>
    </location>
</feature>
<dbReference type="GO" id="GO:0030544">
    <property type="term" value="F:Hsp70 protein binding"/>
    <property type="evidence" value="ECO:0007669"/>
    <property type="project" value="TreeGrafter"/>
</dbReference>
<reference evidence="2 3" key="1">
    <citation type="submission" date="2020-06" db="EMBL/GenBank/DDBJ databases">
        <authorList>
            <person name="Li R."/>
            <person name="Bekaert M."/>
        </authorList>
    </citation>
    <scope>NUCLEOTIDE SEQUENCE [LARGE SCALE GENOMIC DNA]</scope>
    <source>
        <strain evidence="3">wild</strain>
    </source>
</reference>
<gene>
    <name evidence="2" type="ORF">MCOR_42153</name>
</gene>
<keyword evidence="3" id="KW-1185">Reference proteome</keyword>
<dbReference type="NCBIfam" id="NF047352">
    <property type="entry name" value="P_loop_sacsin"/>
    <property type="match status" value="1"/>
</dbReference>
<name>A0A6J8DM25_MYTCO</name>
<evidence type="ECO:0000313" key="2">
    <source>
        <dbReference type="EMBL" id="CAC5408787.1"/>
    </source>
</evidence>
<dbReference type="InterPro" id="IPR036890">
    <property type="entry name" value="HATPase_C_sf"/>
</dbReference>